<name>A0A161VZI5_9BACI</name>
<reference evidence="4 5" key="1">
    <citation type="submission" date="2016-10" db="EMBL/GenBank/DDBJ databases">
        <title>The whole genome sequencing and assembly of Aeribacillus pallidus KCTC3564 strain.</title>
        <authorList>
            <person name="Lee Y.-J."/>
            <person name="Park M.-K."/>
            <person name="Yi H."/>
            <person name="Bahn Y.-S."/>
            <person name="Kim J.F."/>
            <person name="Lee D.-W."/>
        </authorList>
    </citation>
    <scope>NUCLEOTIDE SEQUENCE [LARGE SCALE GENOMIC DNA]</scope>
    <source>
        <strain evidence="4 5">KCTC3564</strain>
    </source>
</reference>
<dbReference type="Proteomes" id="UP000214606">
    <property type="component" value="Chromosome"/>
</dbReference>
<feature type="region of interest" description="Disordered" evidence="1">
    <location>
        <begin position="43"/>
        <end position="71"/>
    </location>
</feature>
<keyword evidence="2" id="KW-1133">Transmembrane helix</keyword>
<feature type="compositionally biased region" description="Low complexity" evidence="1">
    <location>
        <begin position="43"/>
        <end position="55"/>
    </location>
</feature>
<feature type="chain" id="PRO_5044292155" evidence="3">
    <location>
        <begin position="21"/>
        <end position="144"/>
    </location>
</feature>
<evidence type="ECO:0000256" key="3">
    <source>
        <dbReference type="SAM" id="SignalP"/>
    </source>
</evidence>
<protein>
    <submittedName>
        <fullName evidence="4">Preprotein translocase subunit Tim44</fullName>
    </submittedName>
</protein>
<keyword evidence="3" id="KW-0732">Signal</keyword>
<dbReference type="RefSeq" id="WP_066251679.1">
    <property type="nucleotide sequence ID" value="NZ_CP017703.1"/>
</dbReference>
<dbReference type="EMBL" id="CP017703">
    <property type="protein sequence ID" value="ASS90676.1"/>
    <property type="molecule type" value="Genomic_DNA"/>
</dbReference>
<proteinExistence type="predicted"/>
<gene>
    <name evidence="4" type="ORF">AP3564_10995</name>
</gene>
<dbReference type="AlphaFoldDB" id="A0A161VZI5"/>
<sequence length="144" mass="15504">MKKLLAALFTFALIFSPVGNVVFQDHPTIVEAKSYKSGKKSFNLNKNTTTNSSNLQDKKANTPKNQSAASKGTFSSGGFFKGLMLGGLAGLLFGGLLANMGIFGSILGLFINLLAIVILISIIRKIFVLIKHKKEKEAANPWKS</sequence>
<evidence type="ECO:0000313" key="4">
    <source>
        <dbReference type="EMBL" id="ASS90676.1"/>
    </source>
</evidence>
<accession>A0A161VZI5</accession>
<dbReference type="KEGG" id="apak:AP3564_10995"/>
<feature type="signal peptide" evidence="3">
    <location>
        <begin position="1"/>
        <end position="20"/>
    </location>
</feature>
<evidence type="ECO:0000313" key="5">
    <source>
        <dbReference type="Proteomes" id="UP000214606"/>
    </source>
</evidence>
<organism evidence="4 5">
    <name type="scientific">Aeribacillus pallidus</name>
    <dbReference type="NCBI Taxonomy" id="33936"/>
    <lineage>
        <taxon>Bacteria</taxon>
        <taxon>Bacillati</taxon>
        <taxon>Bacillota</taxon>
        <taxon>Bacilli</taxon>
        <taxon>Bacillales</taxon>
        <taxon>Bacillaceae</taxon>
        <taxon>Aeribacillus</taxon>
    </lineage>
</organism>
<keyword evidence="2" id="KW-0812">Transmembrane</keyword>
<feature type="transmembrane region" description="Helical" evidence="2">
    <location>
        <begin position="90"/>
        <end position="123"/>
    </location>
</feature>
<evidence type="ECO:0000256" key="1">
    <source>
        <dbReference type="SAM" id="MobiDB-lite"/>
    </source>
</evidence>
<accession>A0A223E612</accession>
<keyword evidence="2" id="KW-0472">Membrane</keyword>
<evidence type="ECO:0000256" key="2">
    <source>
        <dbReference type="SAM" id="Phobius"/>
    </source>
</evidence>